<dbReference type="Pfam" id="PF03703">
    <property type="entry name" value="bPH_2"/>
    <property type="match status" value="1"/>
</dbReference>
<gene>
    <name evidence="4" type="ORF">KDL01_09320</name>
</gene>
<dbReference type="AlphaFoldDB" id="A0A941ETB0"/>
<organism evidence="4 5">
    <name type="scientific">Actinospica durhamensis</name>
    <dbReference type="NCBI Taxonomy" id="1508375"/>
    <lineage>
        <taxon>Bacteria</taxon>
        <taxon>Bacillati</taxon>
        <taxon>Actinomycetota</taxon>
        <taxon>Actinomycetes</taxon>
        <taxon>Catenulisporales</taxon>
        <taxon>Actinospicaceae</taxon>
        <taxon>Actinospica</taxon>
    </lineage>
</organism>
<keyword evidence="2" id="KW-0812">Transmembrane</keyword>
<feature type="transmembrane region" description="Helical" evidence="2">
    <location>
        <begin position="102"/>
        <end position="121"/>
    </location>
</feature>
<feature type="transmembrane region" description="Helical" evidence="2">
    <location>
        <begin position="71"/>
        <end position="90"/>
    </location>
</feature>
<evidence type="ECO:0000259" key="3">
    <source>
        <dbReference type="Pfam" id="PF03703"/>
    </source>
</evidence>
<evidence type="ECO:0000313" key="4">
    <source>
        <dbReference type="EMBL" id="MBR7833464.1"/>
    </source>
</evidence>
<evidence type="ECO:0000256" key="1">
    <source>
        <dbReference type="SAM" id="MobiDB-lite"/>
    </source>
</evidence>
<dbReference type="RefSeq" id="WP_212527986.1">
    <property type="nucleotide sequence ID" value="NZ_JAGSOG010000031.1"/>
</dbReference>
<keyword evidence="2" id="KW-1133">Transmembrane helix</keyword>
<keyword evidence="5" id="KW-1185">Reference proteome</keyword>
<feature type="region of interest" description="Disordered" evidence="1">
    <location>
        <begin position="242"/>
        <end position="273"/>
    </location>
</feature>
<feature type="transmembrane region" description="Helical" evidence="2">
    <location>
        <begin position="130"/>
        <end position="150"/>
    </location>
</feature>
<proteinExistence type="predicted"/>
<evidence type="ECO:0000256" key="2">
    <source>
        <dbReference type="SAM" id="Phobius"/>
    </source>
</evidence>
<sequence>MASTDFSRVPATQAPGSIRKYLDPTEEVVFHRRFHWAVLLEPISVAAAGVAITSYAAVAVHSSGGGNAREVVIGLWILWAAWALTTIWDYKTLTGFYKGSSVGQLLAVVVTAGVVALAGYIGKTKGVPTLMWYCLGAFGIWGLLQFARYWNRYLILTNKRLMVAEGIVNQQIKSLPLPKLTDMIYQRTGLGRTLGYGTFDLQVPGAAVNLGKIPYVSSPDNTYLQISHLLWGASGPPKPKKIQLSGQISQAARPGQAPSGPPSNVTIAGEMDG</sequence>
<feature type="transmembrane region" description="Helical" evidence="2">
    <location>
        <begin position="34"/>
        <end position="59"/>
    </location>
</feature>
<dbReference type="Proteomes" id="UP000675781">
    <property type="component" value="Unassembled WGS sequence"/>
</dbReference>
<accession>A0A941ETB0</accession>
<dbReference type="InterPro" id="IPR005182">
    <property type="entry name" value="YdbS-like_PH"/>
</dbReference>
<evidence type="ECO:0000313" key="5">
    <source>
        <dbReference type="Proteomes" id="UP000675781"/>
    </source>
</evidence>
<dbReference type="EMBL" id="JAGSOG010000031">
    <property type="protein sequence ID" value="MBR7833464.1"/>
    <property type="molecule type" value="Genomic_DNA"/>
</dbReference>
<feature type="domain" description="YdbS-like PH" evidence="3">
    <location>
        <begin position="154"/>
        <end position="220"/>
    </location>
</feature>
<keyword evidence="2" id="KW-0472">Membrane</keyword>
<name>A0A941ETB0_9ACTN</name>
<reference evidence="4" key="1">
    <citation type="submission" date="2021-04" db="EMBL/GenBank/DDBJ databases">
        <title>Genome based classification of Actinospica acidithermotolerans sp. nov., an actinobacterium isolated from an Indonesian hot spring.</title>
        <authorList>
            <person name="Kusuma A.B."/>
            <person name="Putra K.E."/>
            <person name="Nafisah S."/>
            <person name="Loh J."/>
            <person name="Nouioui I."/>
            <person name="Goodfellow M."/>
        </authorList>
    </citation>
    <scope>NUCLEOTIDE SEQUENCE</scope>
    <source>
        <strain evidence="4">CSCA 57</strain>
    </source>
</reference>
<protein>
    <submittedName>
        <fullName evidence="4">PH domain-containing protein</fullName>
    </submittedName>
</protein>
<comment type="caution">
    <text evidence="4">The sequence shown here is derived from an EMBL/GenBank/DDBJ whole genome shotgun (WGS) entry which is preliminary data.</text>
</comment>